<dbReference type="PROSITE" id="PS50009">
    <property type="entry name" value="RASGEF_CAT"/>
    <property type="match status" value="1"/>
</dbReference>
<evidence type="ECO:0000259" key="3">
    <source>
        <dbReference type="PROSITE" id="PS50009"/>
    </source>
</evidence>
<dbReference type="PROSITE" id="PS00720">
    <property type="entry name" value="RASGEF"/>
    <property type="match status" value="1"/>
</dbReference>
<dbReference type="GO" id="GO:0005085">
    <property type="term" value="F:guanyl-nucleotide exchange factor activity"/>
    <property type="evidence" value="ECO:0007669"/>
    <property type="project" value="UniProtKB-KW"/>
</dbReference>
<evidence type="ECO:0000256" key="2">
    <source>
        <dbReference type="PROSITE-ProRule" id="PRU00168"/>
    </source>
</evidence>
<evidence type="ECO:0000256" key="1">
    <source>
        <dbReference type="ARBA" id="ARBA00022658"/>
    </source>
</evidence>
<dbReference type="GO" id="GO:0005886">
    <property type="term" value="C:plasma membrane"/>
    <property type="evidence" value="ECO:0007669"/>
    <property type="project" value="TreeGrafter"/>
</dbReference>
<dbReference type="SMART" id="SM00147">
    <property type="entry name" value="RasGEF"/>
    <property type="match status" value="1"/>
</dbReference>
<dbReference type="CDD" id="cd00155">
    <property type="entry name" value="RasGEF"/>
    <property type="match status" value="1"/>
</dbReference>
<accession>A0A0R3SJ15</accession>
<dbReference type="AlphaFoldDB" id="A0A0R3SJ15"/>
<dbReference type="GO" id="GO:0007265">
    <property type="term" value="P:Ras protein signal transduction"/>
    <property type="evidence" value="ECO:0007669"/>
    <property type="project" value="TreeGrafter"/>
</dbReference>
<organism evidence="4">
    <name type="scientific">Hymenolepis diminuta</name>
    <name type="common">Rat tapeworm</name>
    <dbReference type="NCBI Taxonomy" id="6216"/>
    <lineage>
        <taxon>Eukaryota</taxon>
        <taxon>Metazoa</taxon>
        <taxon>Spiralia</taxon>
        <taxon>Lophotrochozoa</taxon>
        <taxon>Platyhelminthes</taxon>
        <taxon>Cestoda</taxon>
        <taxon>Eucestoda</taxon>
        <taxon>Cyclophyllidea</taxon>
        <taxon>Hymenolepididae</taxon>
        <taxon>Hymenolepis</taxon>
    </lineage>
</organism>
<evidence type="ECO:0000313" key="4">
    <source>
        <dbReference type="WBParaSite" id="HDID_0000493001-mRNA-1"/>
    </source>
</evidence>
<sequence>LDIAEELTYLDFHIFRSIKTEELLNQVWMKDGKETKAPHVMLVTKRFNEVSKLVVSEIISRPEVPDRAACIEKWIAIADICRCLQNYNGVLQICAALESSSIHRLKNTWEVVAKQSRQSFEKLLNLVAASARFKNMREMLCDPPCIPYLGMYLTDLSFIEEGALDITEHGLINFCKMRMVSGEISTQFSLASACSNGNTAVYTDTVYD</sequence>
<dbReference type="InterPro" id="IPR008937">
    <property type="entry name" value="Ras-like_GEF"/>
</dbReference>
<dbReference type="InterPro" id="IPR001895">
    <property type="entry name" value="RASGEF_cat_dom"/>
</dbReference>
<dbReference type="InterPro" id="IPR036964">
    <property type="entry name" value="RASGEF_cat_dom_sf"/>
</dbReference>
<protein>
    <submittedName>
        <fullName evidence="4">Ras-GEF domain-containing protein</fullName>
    </submittedName>
</protein>
<feature type="domain" description="Ras-GEF" evidence="3">
    <location>
        <begin position="1"/>
        <end position="208"/>
    </location>
</feature>
<dbReference type="STRING" id="6216.A0A0R3SJ15"/>
<dbReference type="InterPro" id="IPR023578">
    <property type="entry name" value="Ras_GEF_dom_sf"/>
</dbReference>
<proteinExistence type="predicted"/>
<dbReference type="SUPFAM" id="SSF48366">
    <property type="entry name" value="Ras GEF"/>
    <property type="match status" value="1"/>
</dbReference>
<dbReference type="Gene3D" id="1.10.840.10">
    <property type="entry name" value="Ras guanine-nucleotide exchange factors catalytic domain"/>
    <property type="match status" value="1"/>
</dbReference>
<dbReference type="WBParaSite" id="HDID_0000493001-mRNA-1">
    <property type="protein sequence ID" value="HDID_0000493001-mRNA-1"/>
    <property type="gene ID" value="HDID_0000493001"/>
</dbReference>
<reference evidence="4" key="1">
    <citation type="submission" date="2017-02" db="UniProtKB">
        <authorList>
            <consortium name="WormBaseParasite"/>
        </authorList>
    </citation>
    <scope>IDENTIFICATION</scope>
</reference>
<dbReference type="PANTHER" id="PTHR23113">
    <property type="entry name" value="GUANINE NUCLEOTIDE EXCHANGE FACTOR"/>
    <property type="match status" value="1"/>
</dbReference>
<dbReference type="Pfam" id="PF00617">
    <property type="entry name" value="RasGEF"/>
    <property type="match status" value="1"/>
</dbReference>
<name>A0A0R3SJ15_HYMDI</name>
<dbReference type="PANTHER" id="PTHR23113:SF99">
    <property type="entry name" value="RASGEF DOMAIN-CONTAINING PROTEIN"/>
    <property type="match status" value="1"/>
</dbReference>
<dbReference type="InterPro" id="IPR019804">
    <property type="entry name" value="Ras_G-nucl-exch_fac_CS"/>
</dbReference>
<keyword evidence="1 2" id="KW-0344">Guanine-nucleotide releasing factor</keyword>